<dbReference type="VEuPathDB" id="FungiDB:ASPFODRAFT_148557"/>
<evidence type="ECO:0000313" key="1">
    <source>
        <dbReference type="EMBL" id="OJZ79828.1"/>
    </source>
</evidence>
<gene>
    <name evidence="1" type="ORF">ASPFODRAFT_148557</name>
</gene>
<feature type="non-terminal residue" evidence="1">
    <location>
        <position position="1"/>
    </location>
</feature>
<accession>A0A1M3SZC0</accession>
<dbReference type="OrthoDB" id="4499469at2759"/>
<reference evidence="2" key="1">
    <citation type="journal article" date="2017" name="Genome Biol.">
        <title>Comparative genomics reveals high biological diversity and specific adaptations in the industrially and medically important fungal genus Aspergillus.</title>
        <authorList>
            <person name="de Vries R.P."/>
            <person name="Riley R."/>
            <person name="Wiebenga A."/>
            <person name="Aguilar-Osorio G."/>
            <person name="Amillis S."/>
            <person name="Uchima C.A."/>
            <person name="Anderluh G."/>
            <person name="Asadollahi M."/>
            <person name="Askin M."/>
            <person name="Barry K."/>
            <person name="Battaglia E."/>
            <person name="Bayram O."/>
            <person name="Benocci T."/>
            <person name="Braus-Stromeyer S.A."/>
            <person name="Caldana C."/>
            <person name="Canovas D."/>
            <person name="Cerqueira G.C."/>
            <person name="Chen F."/>
            <person name="Chen W."/>
            <person name="Choi C."/>
            <person name="Clum A."/>
            <person name="Dos Santos R.A."/>
            <person name="Damasio A.R."/>
            <person name="Diallinas G."/>
            <person name="Emri T."/>
            <person name="Fekete E."/>
            <person name="Flipphi M."/>
            <person name="Freyberg S."/>
            <person name="Gallo A."/>
            <person name="Gournas C."/>
            <person name="Habgood R."/>
            <person name="Hainaut M."/>
            <person name="Harispe M.L."/>
            <person name="Henrissat B."/>
            <person name="Hilden K.S."/>
            <person name="Hope R."/>
            <person name="Hossain A."/>
            <person name="Karabika E."/>
            <person name="Karaffa L."/>
            <person name="Karanyi Z."/>
            <person name="Krasevec N."/>
            <person name="Kuo A."/>
            <person name="Kusch H."/>
            <person name="LaButti K."/>
            <person name="Lagendijk E.L."/>
            <person name="Lapidus A."/>
            <person name="Levasseur A."/>
            <person name="Lindquist E."/>
            <person name="Lipzen A."/>
            <person name="Logrieco A.F."/>
            <person name="MacCabe A."/>
            <person name="Maekelae M.R."/>
            <person name="Malavazi I."/>
            <person name="Melin P."/>
            <person name="Meyer V."/>
            <person name="Mielnichuk N."/>
            <person name="Miskei M."/>
            <person name="Molnar A.P."/>
            <person name="Mule G."/>
            <person name="Ngan C.Y."/>
            <person name="Orejas M."/>
            <person name="Orosz E."/>
            <person name="Ouedraogo J.P."/>
            <person name="Overkamp K.M."/>
            <person name="Park H.-S."/>
            <person name="Perrone G."/>
            <person name="Piumi F."/>
            <person name="Punt P.J."/>
            <person name="Ram A.F."/>
            <person name="Ramon A."/>
            <person name="Rauscher S."/>
            <person name="Record E."/>
            <person name="Riano-Pachon D.M."/>
            <person name="Robert V."/>
            <person name="Roehrig J."/>
            <person name="Ruller R."/>
            <person name="Salamov A."/>
            <person name="Salih N.S."/>
            <person name="Samson R.A."/>
            <person name="Sandor E."/>
            <person name="Sanguinetti M."/>
            <person name="Schuetze T."/>
            <person name="Sepcic K."/>
            <person name="Shelest E."/>
            <person name="Sherlock G."/>
            <person name="Sophianopoulou V."/>
            <person name="Squina F.M."/>
            <person name="Sun H."/>
            <person name="Susca A."/>
            <person name="Todd R.B."/>
            <person name="Tsang A."/>
            <person name="Unkles S.E."/>
            <person name="van de Wiele N."/>
            <person name="van Rossen-Uffink D."/>
            <person name="Oliveira J.V."/>
            <person name="Vesth T.C."/>
            <person name="Visser J."/>
            <person name="Yu J.-H."/>
            <person name="Zhou M."/>
            <person name="Andersen M.R."/>
            <person name="Archer D.B."/>
            <person name="Baker S.E."/>
            <person name="Benoit I."/>
            <person name="Brakhage A.A."/>
            <person name="Braus G.H."/>
            <person name="Fischer R."/>
            <person name="Frisvad J.C."/>
            <person name="Goldman G.H."/>
            <person name="Houbraken J."/>
            <person name="Oakley B."/>
            <person name="Pocsi I."/>
            <person name="Scazzocchio C."/>
            <person name="Seiboth B."/>
            <person name="vanKuyk P.A."/>
            <person name="Wortman J."/>
            <person name="Dyer P.S."/>
            <person name="Grigoriev I.V."/>
        </authorList>
    </citation>
    <scope>NUCLEOTIDE SEQUENCE [LARGE SCALE GENOMIC DNA]</scope>
    <source>
        <strain evidence="2">CBS 106.47</strain>
    </source>
</reference>
<evidence type="ECO:0000313" key="2">
    <source>
        <dbReference type="Proteomes" id="UP000184063"/>
    </source>
</evidence>
<name>A0A1M3SZC0_ASPLC</name>
<dbReference type="EMBL" id="KV878270">
    <property type="protein sequence ID" value="OJZ79828.1"/>
    <property type="molecule type" value="Genomic_DNA"/>
</dbReference>
<protein>
    <submittedName>
        <fullName evidence="1">Uncharacterized protein</fullName>
    </submittedName>
</protein>
<dbReference type="AlphaFoldDB" id="A0A1M3SZC0"/>
<proteinExistence type="predicted"/>
<sequence>GDVYELTLEDIKHILGSHQILDSILLTDTYGVSITPFVTIPITNELTDRLIMNRPKVLWNKSLN</sequence>
<organism evidence="1 2">
    <name type="scientific">Aspergillus luchuensis (strain CBS 106.47)</name>
    <dbReference type="NCBI Taxonomy" id="1137211"/>
    <lineage>
        <taxon>Eukaryota</taxon>
        <taxon>Fungi</taxon>
        <taxon>Dikarya</taxon>
        <taxon>Ascomycota</taxon>
        <taxon>Pezizomycotina</taxon>
        <taxon>Eurotiomycetes</taxon>
        <taxon>Eurotiomycetidae</taxon>
        <taxon>Eurotiales</taxon>
        <taxon>Aspergillaceae</taxon>
        <taxon>Aspergillus</taxon>
        <taxon>Aspergillus subgen. Circumdati</taxon>
    </lineage>
</organism>
<dbReference type="Proteomes" id="UP000184063">
    <property type="component" value="Unassembled WGS sequence"/>
</dbReference>